<dbReference type="RefSeq" id="WP_269357502.1">
    <property type="nucleotide sequence ID" value="NZ_JAPWHE010000002.1"/>
</dbReference>
<protein>
    <submittedName>
        <fullName evidence="1">SctK family type III secretion system sorting platform protein</fullName>
    </submittedName>
</protein>
<proteinExistence type="predicted"/>
<sequence length="212" mass="23059">MSAMLFGARLLAFNLLPSLTLHPSRHAAFGAPSRPVPAACAAAWHRHWSGAILRRLDLHDRPVLDADRPELPLALLPPDRLARLARHVGAVRCAPRLRRVVAGDQVRELSAVLGADVLAFAQQAKTGPWSRPADQDADPVMALAGRVDRIGRAALRAVFQAAGPELGRRADLRLEEDPDAEPPEEGWAPLDLTLAVLEQIEPTWHSSFLATH</sequence>
<organism evidence="1 2">
    <name type="scientific">Castellaniella denitrificans</name>
    <dbReference type="NCBI Taxonomy" id="56119"/>
    <lineage>
        <taxon>Bacteria</taxon>
        <taxon>Pseudomonadati</taxon>
        <taxon>Pseudomonadota</taxon>
        <taxon>Betaproteobacteria</taxon>
        <taxon>Burkholderiales</taxon>
        <taxon>Alcaligenaceae</taxon>
        <taxon>Castellaniella</taxon>
    </lineage>
</organism>
<accession>A0ABT4M2A3</accession>
<reference evidence="1" key="1">
    <citation type="submission" date="2022-12" db="EMBL/GenBank/DDBJ databases">
        <title>Bacterial isolates from different developmental stages of Nematostella vectensis.</title>
        <authorList>
            <person name="Fraune S."/>
        </authorList>
    </citation>
    <scope>NUCLEOTIDE SEQUENCE</scope>
    <source>
        <strain evidence="1">G21619-S1</strain>
    </source>
</reference>
<evidence type="ECO:0000313" key="2">
    <source>
        <dbReference type="Proteomes" id="UP001068379"/>
    </source>
</evidence>
<gene>
    <name evidence="1" type="ORF">O4H32_05730</name>
</gene>
<comment type="caution">
    <text evidence="1">The sequence shown here is derived from an EMBL/GenBank/DDBJ whole genome shotgun (WGS) entry which is preliminary data.</text>
</comment>
<dbReference type="EMBL" id="JAPWHE010000002">
    <property type="protein sequence ID" value="MCZ4329451.1"/>
    <property type="molecule type" value="Genomic_DNA"/>
</dbReference>
<keyword evidence="2" id="KW-1185">Reference proteome</keyword>
<dbReference type="Proteomes" id="UP001068379">
    <property type="component" value="Unassembled WGS sequence"/>
</dbReference>
<name>A0ABT4M2A3_9BURK</name>
<evidence type="ECO:0000313" key="1">
    <source>
        <dbReference type="EMBL" id="MCZ4329451.1"/>
    </source>
</evidence>